<keyword evidence="2" id="KW-1185">Reference proteome</keyword>
<dbReference type="Proteomes" id="UP000237271">
    <property type="component" value="Unassembled WGS sequence"/>
</dbReference>
<dbReference type="AlphaFoldDB" id="A0A2P4X3E2"/>
<sequence>METEIYAAAQAFHTCANSPEDAAEAKVKFSAEVRAVIVEHGISEVSMLIKLNTFVPFVIFKSGASKHKHVQVVNGSIRHGSSVRLWKGIMCPSISTRLSKIWQPDRMVEIKHLLEYLEYHFGFRDDMEENCFLLWEDFSDHWTQMDYVASINVILLKVPPRYTYVCQPDDIARNQPCKSSLRVQWIQSLRTHIAVHHARDRDRREAQRELHKEIAKVARKEIQEGARMEIRCTEEKTTRSAFEMIASNRVDVASWIFESWSELTIINNNRRFANAGLLGDSRQFQDDQVLSDVEEITGLISQLDELGAIGTTASSDDECASSLGDD</sequence>
<gene>
    <name evidence="1" type="ORF">PHPALM_31106</name>
</gene>
<protein>
    <submittedName>
        <fullName evidence="1">Uncharacterized protein</fullName>
    </submittedName>
</protein>
<proteinExistence type="predicted"/>
<organism evidence="1 2">
    <name type="scientific">Phytophthora palmivora</name>
    <dbReference type="NCBI Taxonomy" id="4796"/>
    <lineage>
        <taxon>Eukaryota</taxon>
        <taxon>Sar</taxon>
        <taxon>Stramenopiles</taxon>
        <taxon>Oomycota</taxon>
        <taxon>Peronosporomycetes</taxon>
        <taxon>Peronosporales</taxon>
        <taxon>Peronosporaceae</taxon>
        <taxon>Phytophthora</taxon>
    </lineage>
</organism>
<evidence type="ECO:0000313" key="2">
    <source>
        <dbReference type="Proteomes" id="UP000237271"/>
    </source>
</evidence>
<dbReference type="OrthoDB" id="127815at2759"/>
<accession>A0A2P4X3E2</accession>
<reference evidence="1 2" key="1">
    <citation type="journal article" date="2017" name="Genome Biol. Evol.">
        <title>Phytophthora megakarya and P. palmivora, closely related causal agents of cacao black pod rot, underwent increases in genome sizes and gene numbers by different mechanisms.</title>
        <authorList>
            <person name="Ali S.S."/>
            <person name="Shao J."/>
            <person name="Lary D.J."/>
            <person name="Kronmiller B."/>
            <person name="Shen D."/>
            <person name="Strem M.D."/>
            <person name="Amoako-Attah I."/>
            <person name="Akrofi A.Y."/>
            <person name="Begoude B.A."/>
            <person name="Ten Hoopen G.M."/>
            <person name="Coulibaly K."/>
            <person name="Kebe B.I."/>
            <person name="Melnick R.L."/>
            <person name="Guiltinan M.J."/>
            <person name="Tyler B.M."/>
            <person name="Meinhardt L.W."/>
            <person name="Bailey B.A."/>
        </authorList>
    </citation>
    <scope>NUCLEOTIDE SEQUENCE [LARGE SCALE GENOMIC DNA]</scope>
    <source>
        <strain evidence="2">sbr112.9</strain>
    </source>
</reference>
<dbReference type="EMBL" id="NCKW01016945">
    <property type="protein sequence ID" value="POM60077.1"/>
    <property type="molecule type" value="Genomic_DNA"/>
</dbReference>
<evidence type="ECO:0000313" key="1">
    <source>
        <dbReference type="EMBL" id="POM60077.1"/>
    </source>
</evidence>
<name>A0A2P4X3E2_9STRA</name>
<comment type="caution">
    <text evidence="1">The sequence shown here is derived from an EMBL/GenBank/DDBJ whole genome shotgun (WGS) entry which is preliminary data.</text>
</comment>